<evidence type="ECO:0000313" key="10">
    <source>
        <dbReference type="EMBL" id="KAF7847152.1"/>
    </source>
</evidence>
<comment type="subunit">
    <text evidence="8">Component of the spliceosome. Present in the activated B complex, the catalytically activated B* complex which catalyzes the branching, the catalytic step 1 C complex catalyzing the exon ligation, and the postcatalytic P complex containing the ligated exons (mRNA) and the excised lariat intron.</text>
</comment>
<dbReference type="PANTHER" id="PTHR12111:SF1">
    <property type="entry name" value="SPLICING FACTOR YJU2"/>
    <property type="match status" value="1"/>
</dbReference>
<dbReference type="GO" id="GO:0046872">
    <property type="term" value="F:metal ion binding"/>
    <property type="evidence" value="ECO:0007669"/>
    <property type="project" value="UniProtKB-KW"/>
</dbReference>
<evidence type="ECO:0000256" key="8">
    <source>
        <dbReference type="HAMAP-Rule" id="MF_03226"/>
    </source>
</evidence>
<reference evidence="10" key="1">
    <citation type="submission" date="2020-05" db="EMBL/GenBank/DDBJ databases">
        <title>WGS assembly of Corymbia citriodora subspecies variegata.</title>
        <authorList>
            <person name="Barry K."/>
            <person name="Hundley H."/>
            <person name="Shu S."/>
            <person name="Jenkins J."/>
            <person name="Grimwood J."/>
            <person name="Baten A."/>
        </authorList>
    </citation>
    <scope>NUCLEOTIDE SEQUENCE</scope>
    <source>
        <strain evidence="10">CV2-018</strain>
    </source>
</reference>
<comment type="similarity">
    <text evidence="8">Belongs to the CWC16 family. YJU2 subfamily.</text>
</comment>
<feature type="binding site" evidence="8">
    <location>
        <position position="43"/>
    </location>
    <ligand>
        <name>Zn(2+)</name>
        <dbReference type="ChEBI" id="CHEBI:29105"/>
    </ligand>
</feature>
<dbReference type="AlphaFoldDB" id="A0A8T0CK33"/>
<evidence type="ECO:0000256" key="9">
    <source>
        <dbReference type="SAM" id="MobiDB-lite"/>
    </source>
</evidence>
<feature type="compositionally biased region" description="Polar residues" evidence="9">
    <location>
        <begin position="240"/>
        <end position="258"/>
    </location>
</feature>
<dbReference type="Proteomes" id="UP000806378">
    <property type="component" value="Unassembled WGS sequence"/>
</dbReference>
<dbReference type="OrthoDB" id="674963at2759"/>
<dbReference type="HAMAP" id="MF_03226">
    <property type="entry name" value="YJU2"/>
    <property type="match status" value="1"/>
</dbReference>
<keyword evidence="7 8" id="KW-0539">Nucleus</keyword>
<evidence type="ECO:0000313" key="11">
    <source>
        <dbReference type="Proteomes" id="UP000806378"/>
    </source>
</evidence>
<protein>
    <recommendedName>
        <fullName evidence="8">Splicing factor YJU2</fullName>
    </recommendedName>
</protein>
<accession>A0A8T0CK33</accession>
<feature type="binding site" evidence="8">
    <location>
        <position position="68"/>
    </location>
    <ligand>
        <name>Zn(2+)</name>
        <dbReference type="ChEBI" id="CHEBI:29105"/>
    </ligand>
</feature>
<evidence type="ECO:0000256" key="6">
    <source>
        <dbReference type="ARBA" id="ARBA00023187"/>
    </source>
</evidence>
<dbReference type="GO" id="GO:0000349">
    <property type="term" value="P:generation of catalytic spliceosome for first transesterification step"/>
    <property type="evidence" value="ECO:0007669"/>
    <property type="project" value="UniProtKB-UniRule"/>
</dbReference>
<dbReference type="Pfam" id="PF04502">
    <property type="entry name" value="Saf4_Yju2"/>
    <property type="match status" value="1"/>
</dbReference>
<evidence type="ECO:0000256" key="1">
    <source>
        <dbReference type="ARBA" id="ARBA00004123"/>
    </source>
</evidence>
<keyword evidence="5 8" id="KW-0862">Zinc</keyword>
<feature type="binding site" evidence="8">
    <location>
        <position position="65"/>
    </location>
    <ligand>
        <name>Zn(2+)</name>
        <dbReference type="ChEBI" id="CHEBI:29105"/>
    </ligand>
</feature>
<evidence type="ECO:0000256" key="3">
    <source>
        <dbReference type="ARBA" id="ARBA00022723"/>
    </source>
</evidence>
<dbReference type="PANTHER" id="PTHR12111">
    <property type="entry name" value="SPLICING FACTOR YJU2"/>
    <property type="match status" value="1"/>
</dbReference>
<keyword evidence="2" id="KW-0507">mRNA processing</keyword>
<evidence type="ECO:0000256" key="5">
    <source>
        <dbReference type="ARBA" id="ARBA00022833"/>
    </source>
</evidence>
<proteinExistence type="inferred from homology"/>
<feature type="binding site" evidence="8">
    <location>
        <position position="46"/>
    </location>
    <ligand>
        <name>Zn(2+)</name>
        <dbReference type="ChEBI" id="CHEBI:29105"/>
    </ligand>
</feature>
<keyword evidence="6" id="KW-0508">mRNA splicing</keyword>
<gene>
    <name evidence="10" type="ORF">BT93_L3280</name>
</gene>
<dbReference type="InterPro" id="IPR007590">
    <property type="entry name" value="Saf4/Yju2"/>
</dbReference>
<keyword evidence="3 8" id="KW-0479">Metal-binding</keyword>
<evidence type="ECO:0000256" key="2">
    <source>
        <dbReference type="ARBA" id="ARBA00022664"/>
    </source>
</evidence>
<evidence type="ECO:0000256" key="4">
    <source>
        <dbReference type="ARBA" id="ARBA00022728"/>
    </source>
</evidence>
<keyword evidence="4 8" id="KW-0747">Spliceosome</keyword>
<feature type="region of interest" description="Disordered" evidence="9">
    <location>
        <begin position="237"/>
        <end position="258"/>
    </location>
</feature>
<dbReference type="GO" id="GO:0071006">
    <property type="term" value="C:U2-type catalytic step 1 spliceosome"/>
    <property type="evidence" value="ECO:0007669"/>
    <property type="project" value="UniProtKB-UniRule"/>
</dbReference>
<comment type="function">
    <text evidence="8">Part of the spliceosome which catalyzes two sequential transesterification reactions, first the excision of the non-coding intron from pre-mRNA and then the ligation of the coding exons to form the mature mRNA. Plays a role in stabilizing the structure of the spliceosome catalytic core and docking of the branch helix into the active site, producing 5'-exon and lariat intron-3'-intermediates.</text>
</comment>
<dbReference type="InterPro" id="IPR043701">
    <property type="entry name" value="Yju2"/>
</dbReference>
<comment type="subcellular location">
    <subcellularLocation>
        <location evidence="1 8">Nucleus</location>
    </subcellularLocation>
</comment>
<dbReference type="EMBL" id="MU091187">
    <property type="protein sequence ID" value="KAF7847152.1"/>
    <property type="molecule type" value="Genomic_DNA"/>
</dbReference>
<name>A0A8T0CK33_CORYI</name>
<dbReference type="Gramene" id="rna-gnl|WGS:JABURB|Cocit.L3280.1">
    <property type="protein sequence ID" value="cds-KAF7847152.1"/>
    <property type="gene ID" value="gene-BT93_L3280"/>
</dbReference>
<sequence length="258" mass="29442">MAERKVLNKYNPPDFDPLELRRSGRPKNRQIKVRTMLSMSIRCDTCGNYIYKGTKFNSRRFYFKCTKCSAELTIKTDPQNSDYVVELGETRNFEPWRERDEAVENEKRKRGAEETGDAMRRLENKALDTKRKMDVLAVLGEMKSMKSRRAAVDVEAMLEVLQRTCAAKEKKLEEEDEALLKSIVFRTSRDFAQKVCQEFPDKPADSSTKANSSVPIVVVRKAAPLYNISAKIEKTKVDKNSGTGLQSSVQNYGSADDD</sequence>
<comment type="caution">
    <text evidence="10">The sequence shown here is derived from an EMBL/GenBank/DDBJ whole genome shotgun (WGS) entry which is preliminary data.</text>
</comment>
<evidence type="ECO:0000256" key="7">
    <source>
        <dbReference type="ARBA" id="ARBA00023242"/>
    </source>
</evidence>
<organism evidence="10 11">
    <name type="scientific">Corymbia citriodora subsp. variegata</name>
    <dbReference type="NCBI Taxonomy" id="360336"/>
    <lineage>
        <taxon>Eukaryota</taxon>
        <taxon>Viridiplantae</taxon>
        <taxon>Streptophyta</taxon>
        <taxon>Embryophyta</taxon>
        <taxon>Tracheophyta</taxon>
        <taxon>Spermatophyta</taxon>
        <taxon>Magnoliopsida</taxon>
        <taxon>eudicotyledons</taxon>
        <taxon>Gunneridae</taxon>
        <taxon>Pentapetalae</taxon>
        <taxon>rosids</taxon>
        <taxon>malvids</taxon>
        <taxon>Myrtales</taxon>
        <taxon>Myrtaceae</taxon>
        <taxon>Myrtoideae</taxon>
        <taxon>Eucalypteae</taxon>
        <taxon>Corymbia</taxon>
    </lineage>
</organism>
<keyword evidence="11" id="KW-1185">Reference proteome</keyword>